<evidence type="ECO:0000313" key="12">
    <source>
        <dbReference type="Proteomes" id="UP000078286"/>
    </source>
</evidence>
<dbReference type="GO" id="GO:0005524">
    <property type="term" value="F:ATP binding"/>
    <property type="evidence" value="ECO:0007669"/>
    <property type="project" value="UniProtKB-UniRule"/>
</dbReference>
<evidence type="ECO:0000259" key="10">
    <source>
        <dbReference type="PROSITE" id="PS51198"/>
    </source>
</evidence>
<keyword evidence="5" id="KW-0413">Isomerase</keyword>
<gene>
    <name evidence="11" type="ORF">M979_0657</name>
</gene>
<keyword evidence="1 9" id="KW-0547">Nucleotide-binding</keyword>
<proteinExistence type="predicted"/>
<protein>
    <recommendedName>
        <fullName evidence="7">DNA 3'-5' helicase</fullName>
        <ecNumber evidence="7">5.6.2.4</ecNumber>
    </recommendedName>
</protein>
<dbReference type="GO" id="GO:0000725">
    <property type="term" value="P:recombinational repair"/>
    <property type="evidence" value="ECO:0007669"/>
    <property type="project" value="TreeGrafter"/>
</dbReference>
<comment type="caution">
    <text evidence="11">The sequence shown here is derived from an EMBL/GenBank/DDBJ whole genome shotgun (WGS) entry which is preliminary data.</text>
</comment>
<dbReference type="GO" id="GO:0016887">
    <property type="term" value="F:ATP hydrolysis activity"/>
    <property type="evidence" value="ECO:0007669"/>
    <property type="project" value="RHEA"/>
</dbReference>
<dbReference type="InterPro" id="IPR000212">
    <property type="entry name" value="DNA_helicase_UvrD/REP"/>
</dbReference>
<keyword evidence="4 9" id="KW-0067">ATP-binding</keyword>
<evidence type="ECO:0000256" key="3">
    <source>
        <dbReference type="ARBA" id="ARBA00022806"/>
    </source>
</evidence>
<dbReference type="GO" id="GO:0005829">
    <property type="term" value="C:cytosol"/>
    <property type="evidence" value="ECO:0007669"/>
    <property type="project" value="TreeGrafter"/>
</dbReference>
<keyword evidence="2 9" id="KW-0378">Hydrolase</keyword>
<dbReference type="NCBIfam" id="NF008276">
    <property type="entry name" value="PRK11054.1"/>
    <property type="match status" value="1"/>
</dbReference>
<comment type="catalytic activity">
    <reaction evidence="6">
        <text>Couples ATP hydrolysis with the unwinding of duplex DNA by translocating in the 3'-5' direction.</text>
        <dbReference type="EC" id="5.6.2.4"/>
    </reaction>
</comment>
<dbReference type="AlphaFoldDB" id="A0A1B7HZ00"/>
<dbReference type="FunFam" id="3.40.50.300:FF:000975">
    <property type="entry name" value="DNA helicase"/>
    <property type="match status" value="1"/>
</dbReference>
<dbReference type="InterPro" id="IPR014017">
    <property type="entry name" value="DNA_helicase_UvrD-like_C"/>
</dbReference>
<dbReference type="GO" id="GO:0043138">
    <property type="term" value="F:3'-5' DNA helicase activity"/>
    <property type="evidence" value="ECO:0007669"/>
    <property type="project" value="UniProtKB-EC"/>
</dbReference>
<dbReference type="InterPro" id="IPR022161">
    <property type="entry name" value="Helicase_IV_N"/>
</dbReference>
<evidence type="ECO:0000256" key="4">
    <source>
        <dbReference type="ARBA" id="ARBA00022840"/>
    </source>
</evidence>
<dbReference type="CDD" id="cd17932">
    <property type="entry name" value="DEXQc_UvrD"/>
    <property type="match status" value="1"/>
</dbReference>
<keyword evidence="12" id="KW-1185">Reference proteome</keyword>
<dbReference type="InterPro" id="IPR027417">
    <property type="entry name" value="P-loop_NTPase"/>
</dbReference>
<dbReference type="RefSeq" id="WP_064553699.1">
    <property type="nucleotide sequence ID" value="NZ_LXEO01000008.1"/>
</dbReference>
<evidence type="ECO:0000256" key="7">
    <source>
        <dbReference type="ARBA" id="ARBA00034808"/>
    </source>
</evidence>
<evidence type="ECO:0000313" key="11">
    <source>
        <dbReference type="EMBL" id="OAT20929.1"/>
    </source>
</evidence>
<reference evidence="11 12" key="1">
    <citation type="submission" date="2016-04" db="EMBL/GenBank/DDBJ databases">
        <title>ATOL: Assembling a taxonomically balanced genome-scale reconstruction of the evolutionary history of the Enterobacteriaceae.</title>
        <authorList>
            <person name="Plunkett G.III."/>
            <person name="Neeno-Eckwall E.C."/>
            <person name="Glasner J.D."/>
            <person name="Perna N.T."/>
        </authorList>
    </citation>
    <scope>NUCLEOTIDE SEQUENCE [LARGE SCALE GENOMIC DNA]</scope>
    <source>
        <strain evidence="11 12">ATCC 51607</strain>
    </source>
</reference>
<dbReference type="Pfam" id="PF12462">
    <property type="entry name" value="Helicase_IV_N"/>
    <property type="match status" value="1"/>
</dbReference>
<dbReference type="Pfam" id="PF00580">
    <property type="entry name" value="UvrD-helicase"/>
    <property type="match status" value="1"/>
</dbReference>
<feature type="domain" description="UvrD-like helicase ATP-binding" evidence="10">
    <location>
        <begin position="195"/>
        <end position="505"/>
    </location>
</feature>
<dbReference type="Gene3D" id="3.40.50.300">
    <property type="entry name" value="P-loop containing nucleotide triphosphate hydrolases"/>
    <property type="match status" value="3"/>
</dbReference>
<dbReference type="CDD" id="cd18807">
    <property type="entry name" value="SF1_C_UvrD"/>
    <property type="match status" value="1"/>
</dbReference>
<evidence type="ECO:0000256" key="5">
    <source>
        <dbReference type="ARBA" id="ARBA00023235"/>
    </source>
</evidence>
<dbReference type="PANTHER" id="PTHR11070">
    <property type="entry name" value="UVRD / RECB / PCRA DNA HELICASE FAMILY MEMBER"/>
    <property type="match status" value="1"/>
</dbReference>
<evidence type="ECO:0000256" key="2">
    <source>
        <dbReference type="ARBA" id="ARBA00022801"/>
    </source>
</evidence>
<dbReference type="PATRIC" id="fig|1354255.3.peg.675"/>
<dbReference type="PROSITE" id="PS51198">
    <property type="entry name" value="UVRD_HELICASE_ATP_BIND"/>
    <property type="match status" value="1"/>
</dbReference>
<dbReference type="PANTHER" id="PTHR11070:SF63">
    <property type="entry name" value="DNA HELICASE IV"/>
    <property type="match status" value="1"/>
</dbReference>
<dbReference type="Pfam" id="PF13361">
    <property type="entry name" value="UvrD_C"/>
    <property type="match status" value="1"/>
</dbReference>
<dbReference type="GO" id="GO:0003677">
    <property type="term" value="F:DNA binding"/>
    <property type="evidence" value="ECO:0007669"/>
    <property type="project" value="InterPro"/>
</dbReference>
<evidence type="ECO:0000256" key="1">
    <source>
        <dbReference type="ARBA" id="ARBA00022741"/>
    </source>
</evidence>
<sequence length="684" mass="78325">MELKATSLGKHLAQHPYNRVRLLTAGVEVKGDRHEYLIPFNQLIAINCKRGLVWGELEFVLPDDKVVRLHGTEWSETQHFYHHLNERWQNWSTEMSEVAAQVLQQQYAEITRRVQQEKWFKRSDMQALQQNVRAAFSALPLPLARLDEFENCRELWFHCKAWLEQGDTRRHQRNTAFTNHMLEKYADFFQRIESSPLNPSQARAVVNGEDSLLVLAGAGSGKTSILVARAGWLLQRGEASEDQILLLAFGRKAAQEMDQRIAERLNTDAISARTFHALALHIIQQGSKKVPRVSELESDTTARHQLLIESWQQQCGEKKAQAKGWREWLRDELQWEVPEGEYWKDERLAKRLASRLDRWLGLMRMHGGSQAEMIAAAPDEIRDLFAKRVKLMAPLLKSWKTALKAEDAVDFSGLIHQAINVLEKGRFISPWKHILVDEFQDISPQRAALLAALRKQNSHTSLYAVGDDWQAIYRFSGAEMSLTTAFAHHFGDADQCALDTTYRFNDRIGEIANLFVQQNPHQLAKPLNSLSKGDKKSVTLLADDQLEALLDKMSGYVKPEQRILVLSRYHHLRPAILEKAATRWPKLAIDFMTIHASKGQQADYVVVLGLQQGKDGFPALARESVMEEALLPQPEDYPDAEERRLLYVAMTRARHRVWLLFNKQEPSSFVDILKNLGVPAANRP</sequence>
<evidence type="ECO:0000256" key="9">
    <source>
        <dbReference type="PROSITE-ProRule" id="PRU00560"/>
    </source>
</evidence>
<dbReference type="EC" id="5.6.2.4" evidence="7"/>
<keyword evidence="3 9" id="KW-0347">Helicase</keyword>
<evidence type="ECO:0000256" key="8">
    <source>
        <dbReference type="ARBA" id="ARBA00048988"/>
    </source>
</evidence>
<organism evidence="11 12">
    <name type="scientific">Buttiauxella noackiae ATCC 51607</name>
    <dbReference type="NCBI Taxonomy" id="1354255"/>
    <lineage>
        <taxon>Bacteria</taxon>
        <taxon>Pseudomonadati</taxon>
        <taxon>Pseudomonadota</taxon>
        <taxon>Gammaproteobacteria</taxon>
        <taxon>Enterobacterales</taxon>
        <taxon>Enterobacteriaceae</taxon>
        <taxon>Buttiauxella</taxon>
    </lineage>
</organism>
<dbReference type="Proteomes" id="UP000078286">
    <property type="component" value="Unassembled WGS sequence"/>
</dbReference>
<dbReference type="InterPro" id="IPR014016">
    <property type="entry name" value="UvrD-like_ATP-bd"/>
</dbReference>
<feature type="binding site" evidence="9">
    <location>
        <begin position="216"/>
        <end position="223"/>
    </location>
    <ligand>
        <name>ATP</name>
        <dbReference type="ChEBI" id="CHEBI:30616"/>
    </ligand>
</feature>
<comment type="catalytic activity">
    <reaction evidence="8">
        <text>ATP + H2O = ADP + phosphate + H(+)</text>
        <dbReference type="Rhea" id="RHEA:13065"/>
        <dbReference type="ChEBI" id="CHEBI:15377"/>
        <dbReference type="ChEBI" id="CHEBI:15378"/>
        <dbReference type="ChEBI" id="CHEBI:30616"/>
        <dbReference type="ChEBI" id="CHEBI:43474"/>
        <dbReference type="ChEBI" id="CHEBI:456216"/>
        <dbReference type="EC" id="5.6.2.4"/>
    </reaction>
</comment>
<dbReference type="SUPFAM" id="SSF52540">
    <property type="entry name" value="P-loop containing nucleoside triphosphate hydrolases"/>
    <property type="match status" value="1"/>
</dbReference>
<evidence type="ECO:0000256" key="6">
    <source>
        <dbReference type="ARBA" id="ARBA00034617"/>
    </source>
</evidence>
<dbReference type="EMBL" id="LXEO01000008">
    <property type="protein sequence ID" value="OAT20929.1"/>
    <property type="molecule type" value="Genomic_DNA"/>
</dbReference>
<name>A0A1B7HZ00_9ENTR</name>
<accession>A0A1B7HZ00</accession>